<sequence length="146" mass="16167">MRFPYCSHANALPFKVTGSESRLFLFTAAGERTFQKICSRIVYAYAAGSSRTAGRDEISSVLLQRTSLHRRRADAVTGAHKIKSLRSKTKSEKAGDVVKRAPCEPGQAHRRAYRRQRQMASGAFAPILRFVVCFGWRADVTAGTAT</sequence>
<dbReference type="EMBL" id="GFPF01001961">
    <property type="protein sequence ID" value="MAA13107.1"/>
    <property type="molecule type" value="Transcribed_RNA"/>
</dbReference>
<name>A0A224Y6C4_9ACAR</name>
<reference evidence="1" key="1">
    <citation type="journal article" date="2017" name="Parasit. Vectors">
        <title>Sialotranscriptomics of Rhipicephalus zambeziensis reveals intricate expression profiles of secretory proteins and suggests tight temporal transcriptional regulation during blood-feeding.</title>
        <authorList>
            <person name="de Castro M.H."/>
            <person name="de Klerk D."/>
            <person name="Pienaar R."/>
            <person name="Rees D.J.G."/>
            <person name="Mans B.J."/>
        </authorList>
    </citation>
    <scope>NUCLEOTIDE SEQUENCE</scope>
    <source>
        <tissue evidence="1">Salivary glands</tissue>
    </source>
</reference>
<organism evidence="1">
    <name type="scientific">Rhipicephalus zambeziensis</name>
    <dbReference type="NCBI Taxonomy" id="60191"/>
    <lineage>
        <taxon>Eukaryota</taxon>
        <taxon>Metazoa</taxon>
        <taxon>Ecdysozoa</taxon>
        <taxon>Arthropoda</taxon>
        <taxon>Chelicerata</taxon>
        <taxon>Arachnida</taxon>
        <taxon>Acari</taxon>
        <taxon>Parasitiformes</taxon>
        <taxon>Ixodida</taxon>
        <taxon>Ixodoidea</taxon>
        <taxon>Ixodidae</taxon>
        <taxon>Rhipicephalinae</taxon>
        <taxon>Rhipicephalus</taxon>
        <taxon>Rhipicephalus</taxon>
    </lineage>
</organism>
<protein>
    <submittedName>
        <fullName evidence="1">Uncharacterized protein</fullName>
    </submittedName>
</protein>
<accession>A0A224Y6C4</accession>
<dbReference type="AlphaFoldDB" id="A0A224Y6C4"/>
<evidence type="ECO:0000313" key="1">
    <source>
        <dbReference type="EMBL" id="MAA13107.1"/>
    </source>
</evidence>
<proteinExistence type="predicted"/>